<proteinExistence type="predicted"/>
<evidence type="ECO:0000313" key="1">
    <source>
        <dbReference type="EMBL" id="GBM14535.1"/>
    </source>
</evidence>
<comment type="caution">
    <text evidence="1">The sequence shown here is derived from an EMBL/GenBank/DDBJ whole genome shotgun (WGS) entry which is preliminary data.</text>
</comment>
<organism evidence="1 2">
    <name type="scientific">Araneus ventricosus</name>
    <name type="common">Orbweaver spider</name>
    <name type="synonym">Epeira ventricosa</name>
    <dbReference type="NCBI Taxonomy" id="182803"/>
    <lineage>
        <taxon>Eukaryota</taxon>
        <taxon>Metazoa</taxon>
        <taxon>Ecdysozoa</taxon>
        <taxon>Arthropoda</taxon>
        <taxon>Chelicerata</taxon>
        <taxon>Arachnida</taxon>
        <taxon>Araneae</taxon>
        <taxon>Araneomorphae</taxon>
        <taxon>Entelegynae</taxon>
        <taxon>Araneoidea</taxon>
        <taxon>Araneidae</taxon>
        <taxon>Araneus</taxon>
    </lineage>
</organism>
<name>A0A4Y2DG58_ARAVE</name>
<dbReference type="AlphaFoldDB" id="A0A4Y2DG58"/>
<dbReference type="EMBL" id="BGPR01000344">
    <property type="protein sequence ID" value="GBM14535.1"/>
    <property type="molecule type" value="Genomic_DNA"/>
</dbReference>
<protein>
    <submittedName>
        <fullName evidence="1">Uncharacterized protein</fullName>
    </submittedName>
</protein>
<reference evidence="1 2" key="1">
    <citation type="journal article" date="2019" name="Sci. Rep.">
        <title>Orb-weaving spider Araneus ventricosus genome elucidates the spidroin gene catalogue.</title>
        <authorList>
            <person name="Kono N."/>
            <person name="Nakamura H."/>
            <person name="Ohtoshi R."/>
            <person name="Moran D.A.P."/>
            <person name="Shinohara A."/>
            <person name="Yoshida Y."/>
            <person name="Fujiwara M."/>
            <person name="Mori M."/>
            <person name="Tomita M."/>
            <person name="Arakawa K."/>
        </authorList>
    </citation>
    <scope>NUCLEOTIDE SEQUENCE [LARGE SCALE GENOMIC DNA]</scope>
</reference>
<gene>
    <name evidence="1" type="ORF">AVEN_101174_1</name>
</gene>
<evidence type="ECO:0000313" key="2">
    <source>
        <dbReference type="Proteomes" id="UP000499080"/>
    </source>
</evidence>
<sequence length="96" mass="10632">MKDEEEISVHNRFNTANKLPKRVTEMNLLCTIALDLFQCGHPSREPHSILYAAFSTAESNVSPGMLSTVRNMLSCVSTEGMWVTIVIFIASTTQIG</sequence>
<accession>A0A4Y2DG58</accession>
<keyword evidence="2" id="KW-1185">Reference proteome</keyword>
<dbReference type="Proteomes" id="UP000499080">
    <property type="component" value="Unassembled WGS sequence"/>
</dbReference>